<sequence>MRAGKEEWQGIKPADRVQAVVDILSLLADRQLKLKVFASVIEKSTMAADEIVQRSFENVASEFDKYLTSLYLAKNSNAQPGLVIVDKTSYEEQLQALSRVFKHEGHTNGKLRNFAEVPLFLDSKASRLIQMADLIAYWIFRYFESGDDRGYRLIEPYIHGRKGCRTGLITSLSAETNQRLASIRAPEFPFPAPTRRASAANHRKGSTVTGRASGLSVLRPATPPTPCQPTPSLSPPPPPAAP</sequence>
<reference evidence="2" key="1">
    <citation type="submission" date="2022-06" db="EMBL/GenBank/DDBJ databases">
        <title>Complete genome sequence and characterization of Cupriavidus gilardii QJ1 isolated from contaminating cells.</title>
        <authorList>
            <person name="Qi J."/>
        </authorList>
    </citation>
    <scope>NUCLEOTIDE SEQUENCE</scope>
    <source>
        <strain evidence="2">QJ1</strain>
    </source>
</reference>
<dbReference type="EMBL" id="CP098736">
    <property type="protein sequence ID" value="USE81129.1"/>
    <property type="molecule type" value="Genomic_DNA"/>
</dbReference>
<evidence type="ECO:0000256" key="1">
    <source>
        <dbReference type="SAM" id="MobiDB-lite"/>
    </source>
</evidence>
<feature type="region of interest" description="Disordered" evidence="1">
    <location>
        <begin position="184"/>
        <end position="242"/>
    </location>
</feature>
<name>A0ABY4VV06_9BURK</name>
<organism evidence="2 3">
    <name type="scientific">Cupriavidus gilardii</name>
    <dbReference type="NCBI Taxonomy" id="82541"/>
    <lineage>
        <taxon>Bacteria</taxon>
        <taxon>Pseudomonadati</taxon>
        <taxon>Pseudomonadota</taxon>
        <taxon>Betaproteobacteria</taxon>
        <taxon>Burkholderiales</taxon>
        <taxon>Burkholderiaceae</taxon>
        <taxon>Cupriavidus</taxon>
    </lineage>
</organism>
<keyword evidence="3" id="KW-1185">Reference proteome</keyword>
<dbReference type="RefSeq" id="WP_252253650.1">
    <property type="nucleotide sequence ID" value="NZ_CP098736.1"/>
</dbReference>
<dbReference type="InterPro" id="IPR024524">
    <property type="entry name" value="DUF3800"/>
</dbReference>
<protein>
    <submittedName>
        <fullName evidence="2">DUF3800 domain-containing protein</fullName>
    </submittedName>
</protein>
<dbReference type="Pfam" id="PF12686">
    <property type="entry name" value="DUF3800"/>
    <property type="match status" value="1"/>
</dbReference>
<gene>
    <name evidence="2" type="ORF">NDR89_15525</name>
</gene>
<accession>A0ABY4VV06</accession>
<dbReference type="Proteomes" id="UP001056648">
    <property type="component" value="Chromosome 2"/>
</dbReference>
<evidence type="ECO:0000313" key="3">
    <source>
        <dbReference type="Proteomes" id="UP001056648"/>
    </source>
</evidence>
<feature type="compositionally biased region" description="Pro residues" evidence="1">
    <location>
        <begin position="221"/>
        <end position="242"/>
    </location>
</feature>
<evidence type="ECO:0000313" key="2">
    <source>
        <dbReference type="EMBL" id="USE81129.1"/>
    </source>
</evidence>
<proteinExistence type="predicted"/>